<dbReference type="EMBL" id="BAAAGX010000002">
    <property type="protein sequence ID" value="GAA0220718.1"/>
    <property type="molecule type" value="Genomic_DNA"/>
</dbReference>
<organism evidence="2 3">
    <name type="scientific">Cryptosporangium japonicum</name>
    <dbReference type="NCBI Taxonomy" id="80872"/>
    <lineage>
        <taxon>Bacteria</taxon>
        <taxon>Bacillati</taxon>
        <taxon>Actinomycetota</taxon>
        <taxon>Actinomycetes</taxon>
        <taxon>Cryptosporangiales</taxon>
        <taxon>Cryptosporangiaceae</taxon>
        <taxon>Cryptosporangium</taxon>
    </lineage>
</organism>
<evidence type="ECO:0000313" key="3">
    <source>
        <dbReference type="Proteomes" id="UP001500967"/>
    </source>
</evidence>
<comment type="caution">
    <text evidence="2">The sequence shown here is derived from an EMBL/GenBank/DDBJ whole genome shotgun (WGS) entry which is preliminary data.</text>
</comment>
<accession>A0ABN0TG12</accession>
<sequence length="97" mass="10596">MELSFQVDITGSLSTMNEGAAAVAARFQVYLRAAVVGASRRGSDGEASTHRHTTASTRSSAAFPRDRRALGRWTYQVEKGSPATDDVQIHWEPPARY</sequence>
<evidence type="ECO:0000256" key="1">
    <source>
        <dbReference type="SAM" id="MobiDB-lite"/>
    </source>
</evidence>
<feature type="region of interest" description="Disordered" evidence="1">
    <location>
        <begin position="39"/>
        <end position="65"/>
    </location>
</feature>
<keyword evidence="3" id="KW-1185">Reference proteome</keyword>
<evidence type="ECO:0000313" key="2">
    <source>
        <dbReference type="EMBL" id="GAA0220718.1"/>
    </source>
</evidence>
<name>A0ABN0TG12_9ACTN</name>
<gene>
    <name evidence="2" type="ORF">GCM10009539_02430</name>
</gene>
<dbReference type="Proteomes" id="UP001500967">
    <property type="component" value="Unassembled WGS sequence"/>
</dbReference>
<reference evidence="2 3" key="1">
    <citation type="journal article" date="2019" name="Int. J. Syst. Evol. Microbiol.">
        <title>The Global Catalogue of Microorganisms (GCM) 10K type strain sequencing project: providing services to taxonomists for standard genome sequencing and annotation.</title>
        <authorList>
            <consortium name="The Broad Institute Genomics Platform"/>
            <consortium name="The Broad Institute Genome Sequencing Center for Infectious Disease"/>
            <person name="Wu L."/>
            <person name="Ma J."/>
        </authorList>
    </citation>
    <scope>NUCLEOTIDE SEQUENCE [LARGE SCALE GENOMIC DNA]</scope>
    <source>
        <strain evidence="2 3">JCM 10425</strain>
    </source>
</reference>
<proteinExistence type="predicted"/>
<protein>
    <submittedName>
        <fullName evidence="2">Uncharacterized protein</fullName>
    </submittedName>
</protein>